<proteinExistence type="predicted"/>
<dbReference type="VEuPathDB" id="TriTrypDB:ADEAN_000604500"/>
<reference evidence="3 4" key="1">
    <citation type="submission" date="2020-08" db="EMBL/GenBank/DDBJ databases">
        <authorList>
            <person name="Newling K."/>
            <person name="Davey J."/>
            <person name="Forrester S."/>
        </authorList>
    </citation>
    <scope>NUCLEOTIDE SEQUENCE [LARGE SCALE GENOMIC DNA]</scope>
    <source>
        <strain evidence="4">Crithidia deanei Carvalho (ATCC PRA-265)</strain>
    </source>
</reference>
<dbReference type="EMBL" id="LR877155">
    <property type="protein sequence ID" value="CAD2218556.1"/>
    <property type="molecule type" value="Genomic_DNA"/>
</dbReference>
<accession>S9VM96</accession>
<organism evidence="3 4">
    <name type="scientific">Angomonas deanei</name>
    <dbReference type="NCBI Taxonomy" id="59799"/>
    <lineage>
        <taxon>Eukaryota</taxon>
        <taxon>Discoba</taxon>
        <taxon>Euglenozoa</taxon>
        <taxon>Kinetoplastea</taxon>
        <taxon>Metakinetoplastina</taxon>
        <taxon>Trypanosomatida</taxon>
        <taxon>Trypanosomatidae</taxon>
        <taxon>Strigomonadinae</taxon>
        <taxon>Angomonas</taxon>
    </lineage>
</organism>
<dbReference type="GO" id="GO:0005829">
    <property type="term" value="C:cytosol"/>
    <property type="evidence" value="ECO:0007669"/>
    <property type="project" value="TreeGrafter"/>
</dbReference>
<dbReference type="Pfam" id="PF03061">
    <property type="entry name" value="4HBT"/>
    <property type="match status" value="2"/>
</dbReference>
<name>S9VM96_9TRYP</name>
<feature type="domain" description="HotDog ACOT-type" evidence="2">
    <location>
        <begin position="237"/>
        <end position="349"/>
    </location>
</feature>
<dbReference type="PANTHER" id="PTHR11049">
    <property type="entry name" value="ACYL COENZYME A THIOESTER HYDROLASE"/>
    <property type="match status" value="1"/>
</dbReference>
<evidence type="ECO:0000259" key="2">
    <source>
        <dbReference type="PROSITE" id="PS51770"/>
    </source>
</evidence>
<dbReference type="Gene3D" id="3.10.129.10">
    <property type="entry name" value="Hotdog Thioesterase"/>
    <property type="match status" value="2"/>
</dbReference>
<dbReference type="PANTHER" id="PTHR11049:SF24">
    <property type="entry name" value="CYTOSOLIC ACYL COENZYME A THIOESTER HYDROLASE"/>
    <property type="match status" value="1"/>
</dbReference>
<keyword evidence="4" id="KW-1185">Reference proteome</keyword>
<dbReference type="OrthoDB" id="331699at2759"/>
<dbReference type="InterPro" id="IPR040170">
    <property type="entry name" value="Cytosol_ACT"/>
</dbReference>
<sequence length="406" mass="45460">MHRLFRNITPVARYGSRLLSLRHATTTTATTTGTTDTPASIVIGDPKNGTTDPVRVSWTDMLGVDGINKRLSAGPLLSMLDFCAYRVAEKVSSIATKKTGTTCNSCTVAVNNTGFVSPVLHGDTVRMDGRVIHAGGSSLGIYIRFYRTSPTTRIETAAGESFFTMVLITPELKSAKVAPAMTLTDPFDIQMHMRYNSIRESQKRSKEIASRTQNIILKPEDVDGRVNKDKRAHVRIESTKITANRIFLSSYLNNNNTVFGGEIMSWMEKHAVHCGRMFVGNQNVYTIGMHSVYFPEPIFSSDWVSLEAHVVYVRNTTMEVDVVLRAERKLSGAVITNRASFVLINNNDIGQKAIIPYGIEFGGASQQELQDYMAAKVRYHRRREYRDAFKYLYEDEIAQMKEKSDL</sequence>
<dbReference type="InterPro" id="IPR033120">
    <property type="entry name" value="HOTDOG_ACOT"/>
</dbReference>
<dbReference type="GO" id="GO:0009062">
    <property type="term" value="P:fatty acid catabolic process"/>
    <property type="evidence" value="ECO:0007669"/>
    <property type="project" value="TreeGrafter"/>
</dbReference>
<dbReference type="InterPro" id="IPR029069">
    <property type="entry name" value="HotDog_dom_sf"/>
</dbReference>
<dbReference type="CDD" id="cd03442">
    <property type="entry name" value="BFIT_BACH"/>
    <property type="match status" value="1"/>
</dbReference>
<dbReference type="AlphaFoldDB" id="S9VM96"/>
<feature type="domain" description="HotDog ACOT-type" evidence="2">
    <location>
        <begin position="44"/>
        <end position="171"/>
    </location>
</feature>
<protein>
    <submittedName>
        <fullName evidence="3">Thioesterase superfamily, putative</fullName>
    </submittedName>
</protein>
<dbReference type="PROSITE" id="PS51770">
    <property type="entry name" value="HOTDOG_ACOT"/>
    <property type="match status" value="2"/>
</dbReference>
<dbReference type="InterPro" id="IPR006683">
    <property type="entry name" value="Thioestr_dom"/>
</dbReference>
<dbReference type="GO" id="GO:0006637">
    <property type="term" value="P:acyl-CoA metabolic process"/>
    <property type="evidence" value="ECO:0007669"/>
    <property type="project" value="TreeGrafter"/>
</dbReference>
<dbReference type="Proteomes" id="UP000515908">
    <property type="component" value="Chromosome 11"/>
</dbReference>
<evidence type="ECO:0000313" key="3">
    <source>
        <dbReference type="EMBL" id="CAD2218556.1"/>
    </source>
</evidence>
<evidence type="ECO:0000313" key="4">
    <source>
        <dbReference type="Proteomes" id="UP000515908"/>
    </source>
</evidence>
<evidence type="ECO:0000256" key="1">
    <source>
        <dbReference type="ARBA" id="ARBA00022801"/>
    </source>
</evidence>
<dbReference type="GO" id="GO:0052816">
    <property type="term" value="F:long-chain fatty acyl-CoA hydrolase activity"/>
    <property type="evidence" value="ECO:0007669"/>
    <property type="project" value="TreeGrafter"/>
</dbReference>
<gene>
    <name evidence="3" type="ORF">ADEAN_000604500</name>
</gene>
<keyword evidence="1" id="KW-0378">Hydrolase</keyword>
<dbReference type="SUPFAM" id="SSF54637">
    <property type="entry name" value="Thioesterase/thiol ester dehydrase-isomerase"/>
    <property type="match status" value="2"/>
</dbReference>